<organism evidence="1">
    <name type="scientific">marine metagenome</name>
    <dbReference type="NCBI Taxonomy" id="408172"/>
    <lineage>
        <taxon>unclassified sequences</taxon>
        <taxon>metagenomes</taxon>
        <taxon>ecological metagenomes</taxon>
    </lineage>
</organism>
<sequence>MKYIQISAQTIFLFIMPLIGNAETTCLDKVKTLELKRNHAASIGGMWGYFEKNFNLKKIPVEAIQLDSRINKIFFLLSHLCETQNGIPLTPLAIYISKNLSNKGEDKFKDELLLLGKTPQQIKEWFEFSNYSENHASRTLINSEIQKAIDQSATLIMRYLQLTEIIPHGNSLKESFQKMKNLTIDVDHLLSNQPYLSQALEETSHFLYWDDLSEGDVG</sequence>
<evidence type="ECO:0000313" key="1">
    <source>
        <dbReference type="EMBL" id="SVB57494.1"/>
    </source>
</evidence>
<name>A0A382F591_9ZZZZ</name>
<dbReference type="EMBL" id="UINC01047789">
    <property type="protein sequence ID" value="SVB57494.1"/>
    <property type="molecule type" value="Genomic_DNA"/>
</dbReference>
<reference evidence="1" key="1">
    <citation type="submission" date="2018-05" db="EMBL/GenBank/DDBJ databases">
        <authorList>
            <person name="Lanie J.A."/>
            <person name="Ng W.-L."/>
            <person name="Kazmierczak K.M."/>
            <person name="Andrzejewski T.M."/>
            <person name="Davidsen T.M."/>
            <person name="Wayne K.J."/>
            <person name="Tettelin H."/>
            <person name="Glass J.I."/>
            <person name="Rusch D."/>
            <person name="Podicherti R."/>
            <person name="Tsui H.-C.T."/>
            <person name="Winkler M.E."/>
        </authorList>
    </citation>
    <scope>NUCLEOTIDE SEQUENCE</scope>
</reference>
<accession>A0A382F591</accession>
<protein>
    <submittedName>
        <fullName evidence="1">Uncharacterized protein</fullName>
    </submittedName>
</protein>
<gene>
    <name evidence="1" type="ORF">METZ01_LOCUS210348</name>
</gene>
<proteinExistence type="predicted"/>
<dbReference type="AlphaFoldDB" id="A0A382F591"/>